<sequence length="194" mass="21809">MASPVEPRNTFLPKPSVSIDSLKLLKVSEVKLPYLAESDNPLHRYTTFVTEYITISPVLAPSSPLNVNQTSATLSSTGVRSYHNVTASTTSLYQHPQWPQVGTVVDDSDIPEAWRSKEMQNEQIRVWQTLGILYAVFGLGILGVIVISWSKCWSRGDCCWQPTEEQKTVARRKACDQHNSIPLRSREVPMQYST</sequence>
<dbReference type="OrthoDB" id="10535812at2759"/>
<evidence type="ECO:0000313" key="2">
    <source>
        <dbReference type="EMBL" id="KAF2129489.1"/>
    </source>
</evidence>
<protein>
    <submittedName>
        <fullName evidence="2">Uncharacterized protein</fullName>
    </submittedName>
</protein>
<dbReference type="Proteomes" id="UP000799771">
    <property type="component" value="Unassembled WGS sequence"/>
</dbReference>
<dbReference type="EMBL" id="ML977506">
    <property type="protein sequence ID" value="KAF2129489.1"/>
    <property type="molecule type" value="Genomic_DNA"/>
</dbReference>
<proteinExistence type="predicted"/>
<evidence type="ECO:0000313" key="3">
    <source>
        <dbReference type="Proteomes" id="UP000799771"/>
    </source>
</evidence>
<organism evidence="2 3">
    <name type="scientific">Dothidotthia symphoricarpi CBS 119687</name>
    <dbReference type="NCBI Taxonomy" id="1392245"/>
    <lineage>
        <taxon>Eukaryota</taxon>
        <taxon>Fungi</taxon>
        <taxon>Dikarya</taxon>
        <taxon>Ascomycota</taxon>
        <taxon>Pezizomycotina</taxon>
        <taxon>Dothideomycetes</taxon>
        <taxon>Pleosporomycetidae</taxon>
        <taxon>Pleosporales</taxon>
        <taxon>Dothidotthiaceae</taxon>
        <taxon>Dothidotthia</taxon>
    </lineage>
</organism>
<dbReference type="GeneID" id="54402970"/>
<keyword evidence="3" id="KW-1185">Reference proteome</keyword>
<keyword evidence="1" id="KW-1133">Transmembrane helix</keyword>
<feature type="transmembrane region" description="Helical" evidence="1">
    <location>
        <begin position="126"/>
        <end position="149"/>
    </location>
</feature>
<accession>A0A6A6ACE5</accession>
<dbReference type="AlphaFoldDB" id="A0A6A6ACE5"/>
<keyword evidence="1" id="KW-0472">Membrane</keyword>
<keyword evidence="1" id="KW-0812">Transmembrane</keyword>
<dbReference type="RefSeq" id="XP_033523878.1">
    <property type="nucleotide sequence ID" value="XM_033662538.1"/>
</dbReference>
<gene>
    <name evidence="2" type="ORF">P153DRAFT_20614</name>
</gene>
<reference evidence="2" key="1">
    <citation type="journal article" date="2020" name="Stud. Mycol.">
        <title>101 Dothideomycetes genomes: a test case for predicting lifestyles and emergence of pathogens.</title>
        <authorList>
            <person name="Haridas S."/>
            <person name="Albert R."/>
            <person name="Binder M."/>
            <person name="Bloem J."/>
            <person name="Labutti K."/>
            <person name="Salamov A."/>
            <person name="Andreopoulos B."/>
            <person name="Baker S."/>
            <person name="Barry K."/>
            <person name="Bills G."/>
            <person name="Bluhm B."/>
            <person name="Cannon C."/>
            <person name="Castanera R."/>
            <person name="Culley D."/>
            <person name="Daum C."/>
            <person name="Ezra D."/>
            <person name="Gonzalez J."/>
            <person name="Henrissat B."/>
            <person name="Kuo A."/>
            <person name="Liang C."/>
            <person name="Lipzen A."/>
            <person name="Lutzoni F."/>
            <person name="Magnuson J."/>
            <person name="Mondo S."/>
            <person name="Nolan M."/>
            <person name="Ohm R."/>
            <person name="Pangilinan J."/>
            <person name="Park H.-J."/>
            <person name="Ramirez L."/>
            <person name="Alfaro M."/>
            <person name="Sun H."/>
            <person name="Tritt A."/>
            <person name="Yoshinaga Y."/>
            <person name="Zwiers L.-H."/>
            <person name="Turgeon B."/>
            <person name="Goodwin S."/>
            <person name="Spatafora J."/>
            <person name="Crous P."/>
            <person name="Grigoriev I."/>
        </authorList>
    </citation>
    <scope>NUCLEOTIDE SEQUENCE</scope>
    <source>
        <strain evidence="2">CBS 119687</strain>
    </source>
</reference>
<evidence type="ECO:0000256" key="1">
    <source>
        <dbReference type="SAM" id="Phobius"/>
    </source>
</evidence>
<name>A0A6A6ACE5_9PLEO</name>